<evidence type="ECO:0000259" key="2">
    <source>
        <dbReference type="Pfam" id="PF22422"/>
    </source>
</evidence>
<dbReference type="Gene3D" id="1.50.10.10">
    <property type="match status" value="1"/>
</dbReference>
<proteinExistence type="predicted"/>
<keyword evidence="4" id="KW-1185">Reference proteome</keyword>
<dbReference type="InterPro" id="IPR054491">
    <property type="entry name" value="MGH1-like_GH"/>
</dbReference>
<accession>A0A9P5YF93</accession>
<evidence type="ECO:0000313" key="4">
    <source>
        <dbReference type="Proteomes" id="UP000807353"/>
    </source>
</evidence>
<comment type="caution">
    <text evidence="3">The sequence shown here is derived from an EMBL/GenBank/DDBJ whole genome shotgun (WGS) entry which is preliminary data.</text>
</comment>
<feature type="domain" description="Mannosylglycerate hydrolase MGH1-like glycoside hydrolase" evidence="2">
    <location>
        <begin position="580"/>
        <end position="685"/>
    </location>
</feature>
<dbReference type="PANTHER" id="PTHR10412">
    <property type="entry name" value="MANNOSYL-OLIGOSACCHARIDE GLUCOSIDASE"/>
    <property type="match status" value="1"/>
</dbReference>
<dbReference type="OrthoDB" id="14419at2759"/>
<feature type="region of interest" description="Disordered" evidence="1">
    <location>
        <begin position="15"/>
        <end position="71"/>
    </location>
</feature>
<feature type="compositionally biased region" description="Pro residues" evidence="1">
    <location>
        <begin position="38"/>
        <end position="49"/>
    </location>
</feature>
<keyword evidence="3" id="KW-0378">Hydrolase</keyword>
<feature type="region of interest" description="Disordered" evidence="1">
    <location>
        <begin position="415"/>
        <end position="436"/>
    </location>
</feature>
<sequence length="1097" mass="125606">MGSDAVKKVQEKLFGGLGVDYTPQQQDRGEPGLTINIPKPPPTPTPPPKLGKQTDSPPKDIEETAPSKTHRQRLAQQLGDEYRGAEKYRLLQDGKRERHWKRWGPYLSDRQWATVREDYSANGDAWSHFPHEQARSRAYRWGEDGIAGISDNHQRLCFGLSLWNGEDPILKERLFGVTGHQGNHGEDVKELYYYLDSTPTHSYMKFLYKYPQRRYPYEELVTENQNRNRDVSEYEILDTDAFEGDRYWDVFVEYAKDEDDADNLYIRVTAYNRGPDPASLHIIPQLWFPNTWSWPIEKPSMPTLSASVRGTEDNKINRITARHPALGKTHLYCLPSPPPVGPATNFEVDPDIDAVEPQLLFTENNTNFSRLYGGTNETPYVKDAFHDHIIPSHRPPTSESQEEGFFTPRIRSRTASSLGAERPEVPEEGPCTPFPPGPSYVNPEKKGTKSAAHYTFTDVPGHGGCAVVRLKMTPTRLGKDPSLEDEVLFDDAIEERRQEADEFYGSLVLGPISDDLKQIMRQALGGMLWTKQYYRFIQKEWIEGDPAQPKPPPERKFIRNREWRHMHIEDILSMPDKWEYPFFAAWDTAFHCIPLAVVDPAFAKSQLDLLTREWYMKPDGQIPAYEWNFSDVNPPVHAWATFRVFKIERKLTGKEDLAFLERVFQKLLLNFTWWVNRKDQGGNNVFEGGFLGLDNIGAFNRSEPLPTGGTLRQADGTAWMAFYCLNMLNMALELAKHNPVYEDIASKFFEHFIFIADAMTYKEGDDEISLWNDQDGMYYDAIEFGPGHSMQLPVRSLVGLIPLYGTLVLEPSVLNRFPGFKKRVEWFLNNRPEVSARNMANMKVGGKEQRRLLALASKERLVKILEKMLDEDEFLSEHGIRSLSKLHKDRPWGMDVNGQRYEVGYWPGDSRSGMFGGNSNWRGPIWLATNFLLIESLQRFYQYYGDDLQVECPTGSGDYMNLVAVAEEIQHRIIHIFGRDMEGRRATNGGNPKLDHDPHFRDYVWFYEFFHADNGRGLGASHQTGWSGLVAYHILQSGVSCRLPKTPKTPRSLANHYFDETIDSRSEFGGDDSKSAFSVTSTFDPLNTLGDISPDAL</sequence>
<dbReference type="GO" id="GO:0004573">
    <property type="term" value="F:Glc3Man9GlcNAc2 oligosaccharide glucosidase activity"/>
    <property type="evidence" value="ECO:0007669"/>
    <property type="project" value="InterPro"/>
</dbReference>
<gene>
    <name evidence="3" type="ORF">BDZ94DRAFT_1249461</name>
</gene>
<evidence type="ECO:0000313" key="3">
    <source>
        <dbReference type="EMBL" id="KAF9467471.1"/>
    </source>
</evidence>
<protein>
    <submittedName>
        <fullName evidence="3">Six-hairpin glycosidase-like protein</fullName>
    </submittedName>
</protein>
<dbReference type="SUPFAM" id="SSF48208">
    <property type="entry name" value="Six-hairpin glycosidases"/>
    <property type="match status" value="1"/>
</dbReference>
<reference evidence="3" key="1">
    <citation type="submission" date="2020-11" db="EMBL/GenBank/DDBJ databases">
        <authorList>
            <consortium name="DOE Joint Genome Institute"/>
            <person name="Ahrendt S."/>
            <person name="Riley R."/>
            <person name="Andreopoulos W."/>
            <person name="Labutti K."/>
            <person name="Pangilinan J."/>
            <person name="Ruiz-Duenas F.J."/>
            <person name="Barrasa J.M."/>
            <person name="Sanchez-Garcia M."/>
            <person name="Camarero S."/>
            <person name="Miyauchi S."/>
            <person name="Serrano A."/>
            <person name="Linde D."/>
            <person name="Babiker R."/>
            <person name="Drula E."/>
            <person name="Ayuso-Fernandez I."/>
            <person name="Pacheco R."/>
            <person name="Padilla G."/>
            <person name="Ferreira P."/>
            <person name="Barriuso J."/>
            <person name="Kellner H."/>
            <person name="Castanera R."/>
            <person name="Alfaro M."/>
            <person name="Ramirez L."/>
            <person name="Pisabarro A.G."/>
            <person name="Kuo A."/>
            <person name="Tritt A."/>
            <person name="Lipzen A."/>
            <person name="He G."/>
            <person name="Yan M."/>
            <person name="Ng V."/>
            <person name="Cullen D."/>
            <person name="Martin F."/>
            <person name="Rosso M.-N."/>
            <person name="Henrissat B."/>
            <person name="Hibbett D."/>
            <person name="Martinez A.T."/>
            <person name="Grigoriev I.V."/>
        </authorList>
    </citation>
    <scope>NUCLEOTIDE SEQUENCE</scope>
    <source>
        <strain evidence="3">CBS 247.69</strain>
    </source>
</reference>
<name>A0A9P5YF93_9AGAR</name>
<dbReference type="InterPro" id="IPR008928">
    <property type="entry name" value="6-hairpin_glycosidase_sf"/>
</dbReference>
<keyword evidence="3" id="KW-0326">Glycosidase</keyword>
<dbReference type="EMBL" id="MU150237">
    <property type="protein sequence ID" value="KAF9467471.1"/>
    <property type="molecule type" value="Genomic_DNA"/>
</dbReference>
<dbReference type="AlphaFoldDB" id="A0A9P5YF93"/>
<dbReference type="PANTHER" id="PTHR10412:SF10">
    <property type="entry name" value="GLYCOSYL HYDROLASE FAMILY 63 C-TERMINAL DOMAIN-CONTAINING PROTEIN"/>
    <property type="match status" value="1"/>
</dbReference>
<organism evidence="3 4">
    <name type="scientific">Collybia nuda</name>
    <dbReference type="NCBI Taxonomy" id="64659"/>
    <lineage>
        <taxon>Eukaryota</taxon>
        <taxon>Fungi</taxon>
        <taxon>Dikarya</taxon>
        <taxon>Basidiomycota</taxon>
        <taxon>Agaricomycotina</taxon>
        <taxon>Agaricomycetes</taxon>
        <taxon>Agaricomycetidae</taxon>
        <taxon>Agaricales</taxon>
        <taxon>Tricholomatineae</taxon>
        <taxon>Clitocybaceae</taxon>
        <taxon>Collybia</taxon>
    </lineage>
</organism>
<dbReference type="Pfam" id="PF22422">
    <property type="entry name" value="MGH1-like_GH"/>
    <property type="match status" value="1"/>
</dbReference>
<dbReference type="InterPro" id="IPR004888">
    <property type="entry name" value="Glycoside_hydrolase_63"/>
</dbReference>
<evidence type="ECO:0000256" key="1">
    <source>
        <dbReference type="SAM" id="MobiDB-lite"/>
    </source>
</evidence>
<dbReference type="Proteomes" id="UP000807353">
    <property type="component" value="Unassembled WGS sequence"/>
</dbReference>
<dbReference type="GO" id="GO:0009311">
    <property type="term" value="P:oligosaccharide metabolic process"/>
    <property type="evidence" value="ECO:0007669"/>
    <property type="project" value="InterPro"/>
</dbReference>
<dbReference type="InterPro" id="IPR012341">
    <property type="entry name" value="6hp_glycosidase-like_sf"/>
</dbReference>